<dbReference type="InterPro" id="IPR021109">
    <property type="entry name" value="Peptidase_aspartic_dom_sf"/>
</dbReference>
<dbReference type="NCBIfam" id="TIGR02281">
    <property type="entry name" value="clan_AA_DTGA"/>
    <property type="match status" value="1"/>
</dbReference>
<dbReference type="Gene3D" id="2.40.70.10">
    <property type="entry name" value="Acid Proteases"/>
    <property type="match status" value="1"/>
</dbReference>
<dbReference type="Proteomes" id="UP001595974">
    <property type="component" value="Unassembled WGS sequence"/>
</dbReference>
<proteinExistence type="predicted"/>
<dbReference type="GO" id="GO:0008233">
    <property type="term" value="F:peptidase activity"/>
    <property type="evidence" value="ECO:0007669"/>
    <property type="project" value="UniProtKB-KW"/>
</dbReference>
<dbReference type="GO" id="GO:0006508">
    <property type="term" value="P:proteolysis"/>
    <property type="evidence" value="ECO:0007669"/>
    <property type="project" value="UniProtKB-KW"/>
</dbReference>
<gene>
    <name evidence="1" type="ORF">ACFPTN_17765</name>
</gene>
<dbReference type="SUPFAM" id="SSF50630">
    <property type="entry name" value="Acid proteases"/>
    <property type="match status" value="1"/>
</dbReference>
<keyword evidence="1" id="KW-0378">Hydrolase</keyword>
<dbReference type="InterPro" id="IPR001969">
    <property type="entry name" value="Aspartic_peptidase_AS"/>
</dbReference>
<keyword evidence="2" id="KW-1185">Reference proteome</keyword>
<evidence type="ECO:0000313" key="1">
    <source>
        <dbReference type="EMBL" id="MFC5771231.1"/>
    </source>
</evidence>
<dbReference type="EMBL" id="JBHSOG010000093">
    <property type="protein sequence ID" value="MFC5771231.1"/>
    <property type="molecule type" value="Genomic_DNA"/>
</dbReference>
<dbReference type="InterPro" id="IPR011969">
    <property type="entry name" value="Clan_AA_Asp_peptidase_C"/>
</dbReference>
<dbReference type="Pfam" id="PF13975">
    <property type="entry name" value="gag-asp_proteas"/>
    <property type="match status" value="1"/>
</dbReference>
<sequence length="172" mass="18603">MSNPDQATRRLGRRMGFLATLAFLGFGWVTFDGAIMKREDPNHALTVAPGVDEWVLRRNRSGHYFSPGLINGQPVRFLLDTGATHTSVPAHLAQRLGLRPGAPSTVSTANGAVTVRATRIDALDIGPFRFAGAPAHLNPGMRDDDVLLGMSVLKHLEFTQRGDVLVLRKPAG</sequence>
<name>A0ABW1AVH6_9RHOO</name>
<reference evidence="2" key="1">
    <citation type="journal article" date="2019" name="Int. J. Syst. Evol. Microbiol.">
        <title>The Global Catalogue of Microorganisms (GCM) 10K type strain sequencing project: providing services to taxonomists for standard genome sequencing and annotation.</title>
        <authorList>
            <consortium name="The Broad Institute Genomics Platform"/>
            <consortium name="The Broad Institute Genome Sequencing Center for Infectious Disease"/>
            <person name="Wu L."/>
            <person name="Ma J."/>
        </authorList>
    </citation>
    <scope>NUCLEOTIDE SEQUENCE [LARGE SCALE GENOMIC DNA]</scope>
    <source>
        <strain evidence="2">SHR3</strain>
    </source>
</reference>
<dbReference type="PROSITE" id="PS00141">
    <property type="entry name" value="ASP_PROTEASE"/>
    <property type="match status" value="1"/>
</dbReference>
<accession>A0ABW1AVH6</accession>
<dbReference type="RefSeq" id="WP_068803121.1">
    <property type="nucleotide sequence ID" value="NZ_JBHSOG010000093.1"/>
</dbReference>
<protein>
    <submittedName>
        <fullName evidence="1">TIGR02281 family clan AA aspartic protease</fullName>
    </submittedName>
</protein>
<dbReference type="CDD" id="cd05483">
    <property type="entry name" value="retropepsin_like_bacteria"/>
    <property type="match status" value="1"/>
</dbReference>
<organism evidence="1 2">
    <name type="scientific">Thauera sinica</name>
    <dbReference type="NCBI Taxonomy" id="2665146"/>
    <lineage>
        <taxon>Bacteria</taxon>
        <taxon>Pseudomonadati</taxon>
        <taxon>Pseudomonadota</taxon>
        <taxon>Betaproteobacteria</taxon>
        <taxon>Rhodocyclales</taxon>
        <taxon>Zoogloeaceae</taxon>
        <taxon>Thauera</taxon>
    </lineage>
</organism>
<keyword evidence="1" id="KW-0645">Protease</keyword>
<evidence type="ECO:0000313" key="2">
    <source>
        <dbReference type="Proteomes" id="UP001595974"/>
    </source>
</evidence>
<comment type="caution">
    <text evidence="1">The sequence shown here is derived from an EMBL/GenBank/DDBJ whole genome shotgun (WGS) entry which is preliminary data.</text>
</comment>
<dbReference type="InterPro" id="IPR034122">
    <property type="entry name" value="Retropepsin-like_bacterial"/>
</dbReference>